<name>A0A5M8QLL9_9MICO</name>
<dbReference type="AlphaFoldDB" id="A0A5M8QLL9"/>
<dbReference type="Gene3D" id="3.40.1440.10">
    <property type="entry name" value="GIY-YIG endonuclease"/>
    <property type="match status" value="1"/>
</dbReference>
<sequence length="102" mass="11930">MPHMYILECSDGSFYVGSTWDADYRLAQHQRGEGSQYTKRRLPVKLVYCEYFERRDEAYWAEKQVQGWSRRKRLALIEGRADALPGSTGRRRARVGEPGDSR</sequence>
<comment type="similarity">
    <text evidence="1">Belongs to the UPF0213 family.</text>
</comment>
<gene>
    <name evidence="3" type="ORF">FQ330_01490</name>
</gene>
<protein>
    <submittedName>
        <fullName evidence="3">GIY-YIG nuclease family protein</fullName>
    </submittedName>
</protein>
<dbReference type="OrthoDB" id="9797095at2"/>
<dbReference type="Pfam" id="PF01541">
    <property type="entry name" value="GIY-YIG"/>
    <property type="match status" value="1"/>
</dbReference>
<dbReference type="EMBL" id="VOIR01000011">
    <property type="protein sequence ID" value="KAA6436128.1"/>
    <property type="molecule type" value="Genomic_DNA"/>
</dbReference>
<evidence type="ECO:0000313" key="3">
    <source>
        <dbReference type="EMBL" id="KAA6436128.1"/>
    </source>
</evidence>
<dbReference type="InterPro" id="IPR000305">
    <property type="entry name" value="GIY-YIG_endonuc"/>
</dbReference>
<dbReference type="CDD" id="cd10456">
    <property type="entry name" value="GIY-YIG_UPF0213"/>
    <property type="match status" value="1"/>
</dbReference>
<evidence type="ECO:0000256" key="1">
    <source>
        <dbReference type="ARBA" id="ARBA00007435"/>
    </source>
</evidence>
<reference evidence="3 4" key="1">
    <citation type="submission" date="2019-08" db="EMBL/GenBank/DDBJ databases">
        <title>Agrococcus lahaulensis sp. nov., isolated from a cold desert of the Indian Himalayas.</title>
        <authorList>
            <person name="Qu J.H."/>
        </authorList>
    </citation>
    <scope>NUCLEOTIDE SEQUENCE [LARGE SCALE GENOMIC DNA]</scope>
    <source>
        <strain evidence="3 4">NS18</strain>
    </source>
</reference>
<dbReference type="PROSITE" id="PS50164">
    <property type="entry name" value="GIY_YIG"/>
    <property type="match status" value="1"/>
</dbReference>
<keyword evidence="4" id="KW-1185">Reference proteome</keyword>
<feature type="domain" description="GIY-YIG" evidence="2">
    <location>
        <begin position="1"/>
        <end position="76"/>
    </location>
</feature>
<comment type="caution">
    <text evidence="3">The sequence shown here is derived from an EMBL/GenBank/DDBJ whole genome shotgun (WGS) entry which is preliminary data.</text>
</comment>
<dbReference type="PANTHER" id="PTHR34477:SF1">
    <property type="entry name" value="UPF0213 PROTEIN YHBQ"/>
    <property type="match status" value="1"/>
</dbReference>
<evidence type="ECO:0000259" key="2">
    <source>
        <dbReference type="PROSITE" id="PS50164"/>
    </source>
</evidence>
<accession>A0A5M8QLL9</accession>
<organism evidence="3 4">
    <name type="scientific">Agrococcus sediminis</name>
    <dbReference type="NCBI Taxonomy" id="2599924"/>
    <lineage>
        <taxon>Bacteria</taxon>
        <taxon>Bacillati</taxon>
        <taxon>Actinomycetota</taxon>
        <taxon>Actinomycetes</taxon>
        <taxon>Micrococcales</taxon>
        <taxon>Microbacteriaceae</taxon>
        <taxon>Agrococcus</taxon>
    </lineage>
</organism>
<proteinExistence type="inferred from homology"/>
<dbReference type="InterPro" id="IPR035901">
    <property type="entry name" value="GIY-YIG_endonuc_sf"/>
</dbReference>
<dbReference type="SUPFAM" id="SSF82771">
    <property type="entry name" value="GIY-YIG endonuclease"/>
    <property type="match status" value="1"/>
</dbReference>
<dbReference type="PANTHER" id="PTHR34477">
    <property type="entry name" value="UPF0213 PROTEIN YHBQ"/>
    <property type="match status" value="1"/>
</dbReference>
<dbReference type="Proteomes" id="UP000323221">
    <property type="component" value="Unassembled WGS sequence"/>
</dbReference>
<dbReference type="InterPro" id="IPR050190">
    <property type="entry name" value="UPF0213_domain"/>
</dbReference>
<evidence type="ECO:0000313" key="4">
    <source>
        <dbReference type="Proteomes" id="UP000323221"/>
    </source>
</evidence>
<dbReference type="RefSeq" id="WP_146354641.1">
    <property type="nucleotide sequence ID" value="NZ_JBFBFL010000001.1"/>
</dbReference>